<dbReference type="Proteomes" id="UP000275846">
    <property type="component" value="Unassembled WGS sequence"/>
</dbReference>
<evidence type="ECO:0000313" key="4">
    <source>
        <dbReference type="WBParaSite" id="SSLN_0000207701-mRNA-1"/>
    </source>
</evidence>
<accession>A0A183SCR0</accession>
<reference evidence="2 3" key="2">
    <citation type="submission" date="2018-11" db="EMBL/GenBank/DDBJ databases">
        <authorList>
            <consortium name="Pathogen Informatics"/>
        </authorList>
    </citation>
    <scope>NUCLEOTIDE SEQUENCE [LARGE SCALE GENOMIC DNA]</scope>
    <source>
        <strain evidence="2 3">NST_G2</strain>
    </source>
</reference>
<sequence>MTQFTLHSPTPPPLIIFSLMPPSHPPSPTPRPPHPSCRAIIPPSTKQTYVDS</sequence>
<evidence type="ECO:0000313" key="2">
    <source>
        <dbReference type="EMBL" id="VDL88393.1"/>
    </source>
</evidence>
<dbReference type="AlphaFoldDB" id="A0A183SCR0"/>
<organism evidence="4">
    <name type="scientific">Schistocephalus solidus</name>
    <name type="common">Tapeworm</name>
    <dbReference type="NCBI Taxonomy" id="70667"/>
    <lineage>
        <taxon>Eukaryota</taxon>
        <taxon>Metazoa</taxon>
        <taxon>Spiralia</taxon>
        <taxon>Lophotrochozoa</taxon>
        <taxon>Platyhelminthes</taxon>
        <taxon>Cestoda</taxon>
        <taxon>Eucestoda</taxon>
        <taxon>Diphyllobothriidea</taxon>
        <taxon>Diphyllobothriidae</taxon>
        <taxon>Schistocephalus</taxon>
    </lineage>
</organism>
<dbReference type="EMBL" id="UYSU01012432">
    <property type="protein sequence ID" value="VDL88393.1"/>
    <property type="molecule type" value="Genomic_DNA"/>
</dbReference>
<proteinExistence type="predicted"/>
<reference evidence="4" key="1">
    <citation type="submission" date="2016-06" db="UniProtKB">
        <authorList>
            <consortium name="WormBaseParasite"/>
        </authorList>
    </citation>
    <scope>IDENTIFICATION</scope>
</reference>
<name>A0A183SCR0_SCHSO</name>
<gene>
    <name evidence="2" type="ORF">SSLN_LOCUS2008</name>
</gene>
<evidence type="ECO:0000256" key="1">
    <source>
        <dbReference type="SAM" id="MobiDB-lite"/>
    </source>
</evidence>
<evidence type="ECO:0000313" key="3">
    <source>
        <dbReference type="Proteomes" id="UP000275846"/>
    </source>
</evidence>
<keyword evidence="3" id="KW-1185">Reference proteome</keyword>
<protein>
    <submittedName>
        <fullName evidence="2 4">Uncharacterized protein</fullName>
    </submittedName>
</protein>
<dbReference type="WBParaSite" id="SSLN_0000207701-mRNA-1">
    <property type="protein sequence ID" value="SSLN_0000207701-mRNA-1"/>
    <property type="gene ID" value="SSLN_0000207701"/>
</dbReference>
<feature type="compositionally biased region" description="Pro residues" evidence="1">
    <location>
        <begin position="22"/>
        <end position="35"/>
    </location>
</feature>
<feature type="region of interest" description="Disordered" evidence="1">
    <location>
        <begin position="19"/>
        <end position="52"/>
    </location>
</feature>